<dbReference type="EMBL" id="AECS01000003">
    <property type="protein sequence ID" value="EFQ05038.1"/>
    <property type="molecule type" value="Genomic_DNA"/>
</dbReference>
<name>E2Z9L2_9FIRM</name>
<dbReference type="RefSeq" id="WP_006940826.1">
    <property type="nucleotide sequence ID" value="NZ_GL538177.1"/>
</dbReference>
<dbReference type="PRINTS" id="PR00107">
    <property type="entry name" value="PHOSPHOCPHPR"/>
</dbReference>
<dbReference type="InterPro" id="IPR050399">
    <property type="entry name" value="HPr"/>
</dbReference>
<keyword evidence="6" id="KW-1185">Reference proteome</keyword>
<dbReference type="Pfam" id="PF00381">
    <property type="entry name" value="PTS-HPr"/>
    <property type="match status" value="1"/>
</dbReference>
<protein>
    <submittedName>
        <fullName evidence="5">Phosphocarrier, HPr family</fullName>
    </submittedName>
</protein>
<keyword evidence="2" id="KW-0963">Cytoplasm</keyword>
<dbReference type="InterPro" id="IPR035895">
    <property type="entry name" value="HPr-like_sf"/>
</dbReference>
<dbReference type="GO" id="GO:0005737">
    <property type="term" value="C:cytoplasm"/>
    <property type="evidence" value="ECO:0007669"/>
    <property type="project" value="UniProtKB-SubCell"/>
</dbReference>
<dbReference type="InterPro" id="IPR000032">
    <property type="entry name" value="HPr-like"/>
</dbReference>
<gene>
    <name evidence="5" type="ORF">HMPREF9429_00116</name>
</gene>
<dbReference type="STRING" id="706434.HMPREF9429_00116"/>
<dbReference type="PROSITE" id="PS51350">
    <property type="entry name" value="PTS_HPR_DOM"/>
    <property type="match status" value="1"/>
</dbReference>
<dbReference type="AlphaFoldDB" id="E2Z9L2"/>
<sequence>MKEFTYTITDPQGIHARPAGLAVKEAKKFESKITIEKGSKKGDLKKIFTVMALGVKQGEEIKVTVDGSDEEHAVHEIEKFFKENF</sequence>
<dbReference type="PANTHER" id="PTHR33705:SF2">
    <property type="entry name" value="PHOSPHOCARRIER PROTEIN NPR"/>
    <property type="match status" value="1"/>
</dbReference>
<evidence type="ECO:0000256" key="3">
    <source>
        <dbReference type="ARBA" id="ARBA00022683"/>
    </source>
</evidence>
<comment type="caution">
    <text evidence="5">The sequence shown here is derived from an EMBL/GenBank/DDBJ whole genome shotgun (WGS) entry which is preliminary data.</text>
</comment>
<dbReference type="OrthoDB" id="9809047at2"/>
<proteinExistence type="predicted"/>
<dbReference type="CDD" id="cd00367">
    <property type="entry name" value="PTS-HPr_like"/>
    <property type="match status" value="1"/>
</dbReference>
<dbReference type="eggNOG" id="COG1925">
    <property type="taxonomic scope" value="Bacteria"/>
</dbReference>
<evidence type="ECO:0000256" key="2">
    <source>
        <dbReference type="ARBA" id="ARBA00022490"/>
    </source>
</evidence>
<accession>E2Z9L2</accession>
<evidence type="ECO:0000259" key="4">
    <source>
        <dbReference type="PROSITE" id="PS51350"/>
    </source>
</evidence>
<evidence type="ECO:0000313" key="5">
    <source>
        <dbReference type="EMBL" id="EFQ05038.1"/>
    </source>
</evidence>
<feature type="domain" description="HPr" evidence="4">
    <location>
        <begin position="1"/>
        <end position="85"/>
    </location>
</feature>
<dbReference type="NCBIfam" id="TIGR01003">
    <property type="entry name" value="PTS_HPr_family"/>
    <property type="match status" value="1"/>
</dbReference>
<dbReference type="GO" id="GO:0009401">
    <property type="term" value="P:phosphoenolpyruvate-dependent sugar phosphotransferase system"/>
    <property type="evidence" value="ECO:0007669"/>
    <property type="project" value="UniProtKB-KW"/>
</dbReference>
<dbReference type="HOGENOM" id="CLU_136230_2_0_9"/>
<organism evidence="5 6">
    <name type="scientific">Megasphaera micronuciformis F0359</name>
    <dbReference type="NCBI Taxonomy" id="706434"/>
    <lineage>
        <taxon>Bacteria</taxon>
        <taxon>Bacillati</taxon>
        <taxon>Bacillota</taxon>
        <taxon>Negativicutes</taxon>
        <taxon>Veillonellales</taxon>
        <taxon>Veillonellaceae</taxon>
        <taxon>Megasphaera</taxon>
    </lineage>
</organism>
<comment type="subcellular location">
    <subcellularLocation>
        <location evidence="1">Cytoplasm</location>
    </subcellularLocation>
</comment>
<dbReference type="PANTHER" id="PTHR33705">
    <property type="entry name" value="PHOSPHOCARRIER PROTEIN HPR"/>
    <property type="match status" value="1"/>
</dbReference>
<evidence type="ECO:0000256" key="1">
    <source>
        <dbReference type="ARBA" id="ARBA00004496"/>
    </source>
</evidence>
<keyword evidence="3" id="KW-0598">Phosphotransferase system</keyword>
<dbReference type="Gene3D" id="3.30.1340.10">
    <property type="entry name" value="HPr-like"/>
    <property type="match status" value="1"/>
</dbReference>
<dbReference type="SUPFAM" id="SSF55594">
    <property type="entry name" value="HPr-like"/>
    <property type="match status" value="1"/>
</dbReference>
<dbReference type="Proteomes" id="UP000003195">
    <property type="component" value="Unassembled WGS sequence"/>
</dbReference>
<reference evidence="5 6" key="1">
    <citation type="submission" date="2010-08" db="EMBL/GenBank/DDBJ databases">
        <authorList>
            <person name="Weinstock G."/>
            <person name="Sodergren E."/>
            <person name="Clifton S."/>
            <person name="Fulton L."/>
            <person name="Fulton B."/>
            <person name="Courtney L."/>
            <person name="Fronick C."/>
            <person name="Harrison M."/>
            <person name="Strong C."/>
            <person name="Farmer C."/>
            <person name="Delahaunty K."/>
            <person name="Markovic C."/>
            <person name="Hall O."/>
            <person name="Minx P."/>
            <person name="Tomlinson C."/>
            <person name="Mitreva M."/>
            <person name="Hou S."/>
            <person name="Chen J."/>
            <person name="Wollam A."/>
            <person name="Pepin K.H."/>
            <person name="Johnson M."/>
            <person name="Bhonagiri V."/>
            <person name="Zhang X."/>
            <person name="Suruliraj S."/>
            <person name="Warren W."/>
            <person name="Chinwalla A."/>
            <person name="Mardis E.R."/>
            <person name="Wilson R.K."/>
        </authorList>
    </citation>
    <scope>NUCLEOTIDE SEQUENCE [LARGE SCALE GENOMIC DNA]</scope>
    <source>
        <strain evidence="5 6">F0359</strain>
    </source>
</reference>
<evidence type="ECO:0000313" key="6">
    <source>
        <dbReference type="Proteomes" id="UP000003195"/>
    </source>
</evidence>